<dbReference type="PANTHER" id="PTHR12226:SF2">
    <property type="entry name" value="MANNOSE-P-DOLICHOL UTILIZATION DEFECT 1 PROTEIN"/>
    <property type="match status" value="1"/>
</dbReference>
<evidence type="ECO:0000313" key="11">
    <source>
        <dbReference type="Proteomes" id="UP000264820"/>
    </source>
</evidence>
<evidence type="ECO:0000256" key="7">
    <source>
        <dbReference type="ARBA" id="ARBA00038475"/>
    </source>
</evidence>
<evidence type="ECO:0000256" key="9">
    <source>
        <dbReference type="SAM" id="Phobius"/>
    </source>
</evidence>
<dbReference type="GeneTree" id="ENSGT00940000153916"/>
<feature type="transmembrane region" description="Helical" evidence="9">
    <location>
        <begin position="49"/>
        <end position="68"/>
    </location>
</feature>
<organism evidence="10 11">
    <name type="scientific">Hippocampus comes</name>
    <name type="common">Tiger tail seahorse</name>
    <dbReference type="NCBI Taxonomy" id="109280"/>
    <lineage>
        <taxon>Eukaryota</taxon>
        <taxon>Metazoa</taxon>
        <taxon>Chordata</taxon>
        <taxon>Craniata</taxon>
        <taxon>Vertebrata</taxon>
        <taxon>Euteleostomi</taxon>
        <taxon>Actinopterygii</taxon>
        <taxon>Neopterygii</taxon>
        <taxon>Teleostei</taxon>
        <taxon>Neoteleostei</taxon>
        <taxon>Acanthomorphata</taxon>
        <taxon>Syngnathiaria</taxon>
        <taxon>Syngnathiformes</taxon>
        <taxon>Syngnathoidei</taxon>
        <taxon>Syngnathidae</taxon>
        <taxon>Hippocampus</taxon>
    </lineage>
</organism>
<protein>
    <recommendedName>
        <fullName evidence="8">Solute carrier family 66 member 3</fullName>
    </recommendedName>
</protein>
<sequence>RCTSYSEVPYWTSWLDPFEGLLLEYSLPQLCSDAFFLRFDFTDGPCLKILLSKCLGTVIILGSMFVKLPQIVKLMGAKSAAGVSFLSLLGELLAITGSLAYSVAHSFPFSAWGEALFVMLQTIIIGFLIQHYGGRTCRGVLFVLLYFGVLAFLLSPLAPASLLTAMQASNMPAIIVSRVIQAATNFCNGHTGQLSALTVIVLFAGSLSRIFTSVQETGDTLLVVTYVVSVACNGLVVVQVLYYWKATKKFLQDQRELTQP</sequence>
<dbReference type="Ensembl" id="ENSHCOT00000008562.1">
    <property type="protein sequence ID" value="ENSHCOP00000019508.1"/>
    <property type="gene ID" value="ENSHCOG00000004916.1"/>
</dbReference>
<evidence type="ECO:0000313" key="10">
    <source>
        <dbReference type="Ensembl" id="ENSHCOP00000019508.1"/>
    </source>
</evidence>
<keyword evidence="4" id="KW-0677">Repeat</keyword>
<dbReference type="OMA" id="HLQNQAG"/>
<comment type="subcellular location">
    <subcellularLocation>
        <location evidence="1 8">Membrane</location>
        <topology evidence="1 8">Multi-pass membrane protein</topology>
    </subcellularLocation>
</comment>
<dbReference type="STRING" id="109280.ENSHCOP00000019508"/>
<keyword evidence="11" id="KW-1185">Reference proteome</keyword>
<dbReference type="GO" id="GO:0016020">
    <property type="term" value="C:membrane"/>
    <property type="evidence" value="ECO:0007669"/>
    <property type="project" value="UniProtKB-SubCell"/>
</dbReference>
<dbReference type="Pfam" id="PF04193">
    <property type="entry name" value="PQ-loop"/>
    <property type="match status" value="1"/>
</dbReference>
<evidence type="ECO:0000256" key="1">
    <source>
        <dbReference type="ARBA" id="ARBA00004141"/>
    </source>
</evidence>
<proteinExistence type="inferred from homology"/>
<evidence type="ECO:0000256" key="6">
    <source>
        <dbReference type="ARBA" id="ARBA00023136"/>
    </source>
</evidence>
<feature type="transmembrane region" description="Helical" evidence="9">
    <location>
        <begin position="223"/>
        <end position="244"/>
    </location>
</feature>
<dbReference type="SMART" id="SM00679">
    <property type="entry name" value="CTNS"/>
    <property type="match status" value="2"/>
</dbReference>
<reference evidence="10" key="1">
    <citation type="submission" date="2025-08" db="UniProtKB">
        <authorList>
            <consortium name="Ensembl"/>
        </authorList>
    </citation>
    <scope>IDENTIFICATION</scope>
</reference>
<feature type="transmembrane region" description="Helical" evidence="9">
    <location>
        <begin position="80"/>
        <end position="103"/>
    </location>
</feature>
<evidence type="ECO:0000256" key="8">
    <source>
        <dbReference type="PIRNR" id="PIRNR023381"/>
    </source>
</evidence>
<keyword evidence="6 8" id="KW-0472">Membrane</keyword>
<comment type="similarity">
    <text evidence="7">Belongs to the MPDU1 (TC 2.A.43.3) family.</text>
</comment>
<evidence type="ECO:0000256" key="2">
    <source>
        <dbReference type="ARBA" id="ARBA00022448"/>
    </source>
</evidence>
<dbReference type="Proteomes" id="UP000264820">
    <property type="component" value="Unplaced"/>
</dbReference>
<keyword evidence="3 8" id="KW-0812">Transmembrane</keyword>
<evidence type="ECO:0000256" key="4">
    <source>
        <dbReference type="ARBA" id="ARBA00022737"/>
    </source>
</evidence>
<keyword evidence="2" id="KW-0813">Transport</keyword>
<evidence type="ECO:0000256" key="3">
    <source>
        <dbReference type="ARBA" id="ARBA00022692"/>
    </source>
</evidence>
<dbReference type="AlphaFoldDB" id="A0A3Q2YP46"/>
<dbReference type="InterPro" id="IPR006603">
    <property type="entry name" value="PQ-loop_rpt"/>
</dbReference>
<name>A0A3Q2YP46_HIPCM</name>
<keyword evidence="5 8" id="KW-1133">Transmembrane helix</keyword>
<dbReference type="Gene3D" id="1.20.1280.290">
    <property type="match status" value="2"/>
</dbReference>
<dbReference type="GO" id="GO:0009312">
    <property type="term" value="P:oligosaccharide biosynthetic process"/>
    <property type="evidence" value="ECO:0007669"/>
    <property type="project" value="TreeGrafter"/>
</dbReference>
<evidence type="ECO:0000256" key="5">
    <source>
        <dbReference type="ARBA" id="ARBA00022989"/>
    </source>
</evidence>
<reference evidence="10" key="2">
    <citation type="submission" date="2025-09" db="UniProtKB">
        <authorList>
            <consortium name="Ensembl"/>
        </authorList>
    </citation>
    <scope>IDENTIFICATION</scope>
</reference>
<feature type="transmembrane region" description="Helical" evidence="9">
    <location>
        <begin position="136"/>
        <end position="154"/>
    </location>
</feature>
<feature type="transmembrane region" description="Helical" evidence="9">
    <location>
        <begin position="192"/>
        <end position="211"/>
    </location>
</feature>
<dbReference type="PANTHER" id="PTHR12226">
    <property type="entry name" value="MANNOSE-P-DOLICHOL UTILIZATION DEFECT 1 LEC35 -RELATED"/>
    <property type="match status" value="1"/>
</dbReference>
<accession>A0A3Q2YP46</accession>
<feature type="transmembrane region" description="Helical" evidence="9">
    <location>
        <begin position="109"/>
        <end position="129"/>
    </location>
</feature>
<dbReference type="PIRSF" id="PIRSF023381">
    <property type="entry name" value="MannP-dilichol_defect-1p"/>
    <property type="match status" value="1"/>
</dbReference>
<dbReference type="InterPro" id="IPR016817">
    <property type="entry name" value="MannP-dilichol_defect-1"/>
</dbReference>
<dbReference type="FunFam" id="1.20.1280.290:FF:000006">
    <property type="entry name" value="mannose-P-dolichol utilization defect 1 protein"/>
    <property type="match status" value="1"/>
</dbReference>